<keyword evidence="6 8" id="KW-0238">DNA-binding</keyword>
<feature type="active site" description="O-(5'-phospho-DNA)-tyrosine intermediate" evidence="8">
    <location>
        <position position="337"/>
    </location>
</feature>
<dbReference type="PANTHER" id="PTHR42785">
    <property type="entry name" value="DNA TOPOISOMERASE, TYPE IA, CORE"/>
    <property type="match status" value="1"/>
</dbReference>
<evidence type="ECO:0000259" key="10">
    <source>
        <dbReference type="PROSITE" id="PS50880"/>
    </source>
</evidence>
<dbReference type="PRINTS" id="PR00417">
    <property type="entry name" value="PRTPISMRASEI"/>
</dbReference>
<reference evidence="12" key="1">
    <citation type="submission" date="2020-07" db="EMBL/GenBank/DDBJ databases">
        <title>Huge and variable diversity of episymbiotic CPR bacteria and DPANN archaea in groundwater ecosystems.</title>
        <authorList>
            <person name="He C.Y."/>
            <person name="Keren R."/>
            <person name="Whittaker M."/>
            <person name="Farag I.F."/>
            <person name="Doudna J."/>
            <person name="Cate J.H.D."/>
            <person name="Banfield J.F."/>
        </authorList>
    </citation>
    <scope>NUCLEOTIDE SEQUENCE</scope>
    <source>
        <strain evidence="12">NC_groundwater_17_Pr7_B-0.1um_64_12</strain>
    </source>
</reference>
<feature type="domain" description="Topo IA-type catalytic" evidence="11">
    <location>
        <begin position="144"/>
        <end position="604"/>
    </location>
</feature>
<dbReference type="InterPro" id="IPR005733">
    <property type="entry name" value="TopoI_bac-type"/>
</dbReference>
<dbReference type="GO" id="GO:0003677">
    <property type="term" value="F:DNA binding"/>
    <property type="evidence" value="ECO:0007669"/>
    <property type="project" value="UniProtKB-KW"/>
</dbReference>
<dbReference type="GO" id="GO:0046872">
    <property type="term" value="F:metal ion binding"/>
    <property type="evidence" value="ECO:0007669"/>
    <property type="project" value="UniProtKB-KW"/>
</dbReference>
<dbReference type="InterPro" id="IPR003602">
    <property type="entry name" value="Topo_IA_DNA-bd_dom"/>
</dbReference>
<dbReference type="PANTHER" id="PTHR42785:SF1">
    <property type="entry name" value="DNA TOPOISOMERASE"/>
    <property type="match status" value="1"/>
</dbReference>
<dbReference type="SMART" id="SM00493">
    <property type="entry name" value="TOPRIM"/>
    <property type="match status" value="1"/>
</dbReference>
<comment type="catalytic activity">
    <reaction evidence="1 8">
        <text>ATP-independent breakage of single-stranded DNA, followed by passage and rejoining.</text>
        <dbReference type="EC" id="5.6.2.1"/>
    </reaction>
</comment>
<dbReference type="Proteomes" id="UP000727962">
    <property type="component" value="Unassembled WGS sequence"/>
</dbReference>
<feature type="site" description="Interaction with DNA" evidence="8">
    <location>
        <position position="536"/>
    </location>
</feature>
<dbReference type="CDD" id="cd00186">
    <property type="entry name" value="TOP1Ac"/>
    <property type="match status" value="1"/>
</dbReference>
<evidence type="ECO:0000256" key="9">
    <source>
        <dbReference type="SAM" id="MobiDB-lite"/>
    </source>
</evidence>
<feature type="site" description="Interaction with DNA" evidence="8">
    <location>
        <position position="170"/>
    </location>
</feature>
<keyword evidence="4" id="KW-0460">Magnesium</keyword>
<dbReference type="Gene3D" id="3.40.50.140">
    <property type="match status" value="1"/>
</dbReference>
<name>A0A931M0T7_FIMGI</name>
<feature type="site" description="Interaction with DNA" evidence="8">
    <location>
        <position position="158"/>
    </location>
</feature>
<feature type="site" description="Interaction with DNA" evidence="8">
    <location>
        <position position="154"/>
    </location>
</feature>
<dbReference type="GO" id="GO:0003917">
    <property type="term" value="F:DNA topoisomerase type I (single strand cut, ATP-independent) activity"/>
    <property type="evidence" value="ECO:0007669"/>
    <property type="project" value="UniProtKB-UniRule"/>
</dbReference>
<keyword evidence="3" id="KW-0479">Metal-binding</keyword>
<dbReference type="PROSITE" id="PS50880">
    <property type="entry name" value="TOPRIM"/>
    <property type="match status" value="1"/>
</dbReference>
<dbReference type="InterPro" id="IPR023405">
    <property type="entry name" value="Topo_IA_core_domain"/>
</dbReference>
<dbReference type="Gene3D" id="2.70.20.10">
    <property type="entry name" value="Topoisomerase I, domain 3"/>
    <property type="match status" value="1"/>
</dbReference>
<evidence type="ECO:0000256" key="1">
    <source>
        <dbReference type="ARBA" id="ARBA00000213"/>
    </source>
</evidence>
<feature type="site" description="Interaction with DNA" evidence="8">
    <location>
        <position position="339"/>
    </location>
</feature>
<comment type="similarity">
    <text evidence="2 8">Belongs to the type IA topoisomerase family.</text>
</comment>
<feature type="site" description="Interaction with DNA" evidence="8">
    <location>
        <position position="155"/>
    </location>
</feature>
<dbReference type="InterPro" id="IPR006171">
    <property type="entry name" value="TOPRIM_dom"/>
</dbReference>
<dbReference type="EC" id="5.6.2.1" evidence="8"/>
<evidence type="ECO:0000256" key="4">
    <source>
        <dbReference type="ARBA" id="ARBA00022842"/>
    </source>
</evidence>
<dbReference type="SUPFAM" id="SSF56712">
    <property type="entry name" value="Prokaryotic type I DNA topoisomerase"/>
    <property type="match status" value="1"/>
</dbReference>
<protein>
    <recommendedName>
        <fullName evidence="8">DNA topoisomerase 1</fullName>
        <ecNumber evidence="8">5.6.2.1</ecNumber>
    </recommendedName>
    <alternativeName>
        <fullName evidence="8">DNA topoisomerase I</fullName>
    </alternativeName>
</protein>
<feature type="site" description="Interaction with DNA" evidence="8">
    <location>
        <position position="163"/>
    </location>
</feature>
<dbReference type="AlphaFoldDB" id="A0A931M0T7"/>
<dbReference type="InterPro" id="IPR013824">
    <property type="entry name" value="Topo_IA_cen_sub1"/>
</dbReference>
<dbReference type="Pfam" id="PF13368">
    <property type="entry name" value="Toprim_C_rpt"/>
    <property type="match status" value="3"/>
</dbReference>
<dbReference type="InterPro" id="IPR028612">
    <property type="entry name" value="Topoisom_1_IA"/>
</dbReference>
<sequence length="895" mass="99460">MARKLVIVESPAKAKTIRSYLGPDYEVEASVGHIRDLPLNGKSLPVELRKKWWADYAVDIDNGFEPIYEVPREKAAQVARLRAAMKGKDTLVLATDEDREGESISWHLLQVLKPAKGVAVQRIAFHEITRDAIQDALHHPRAVDQKLVEAQETRRILDRLYGYALSPVLWSTVNKKLSAGRVQSPAVKLIVEREEARRRFHVSVYWDLRATLSKSKAGEPAFAADLRSIDGRRVATGEDFDDETGQLAPTKGQPPLLLDEDAANGLTESARTASPWTVKRLESKEGVEKPAPPFMTTTLQQEANRKFGFAADRTMRIAQQLYEGVDIGGEQVGLITYMRTDSLALSDEALRLIRRLIERDYPDCLPAQAQRYASKVRNAQEAHEAIRPTDPDRKPDTVARYLSEDQGRLYDLIWKRAVASQMKPARVLKTEVEIAVNTGERRLRFATSGKQILFDGFRRLYIEGSDDPDSERERMERRLPILAVGMELSANSVEPLRHETKPPPRFTDATLIKRLEELGIGRPSTYASIIGTIVDRGYVRKQGRLLFPTFRAMLAIQVLESGFAEFMELGFTVRMDEVLDEIANGAASSRAYLTEFFLGSEGQPGLREIVQTRRRSVPYPAYLIGPHPQTGEPIVVRSGKDGGAFLQQGESSARRFANVPDDVAPADLGLEAAVGLLEQKTSAPESIGVHPVSGRRLLLRHRNGYYIEVERTEEELAHKLKPTWISLPPGEEPRNLSERDVALLCSLPKSLGAHPASGEQISLRIGKYGAYVESGAERRTVEDWREAAEWTPERAAQALSEPPKHVATKGSISVLKELGLIDGSTRAVRVMSGRFGPYVTDGEVNATLPRGSDPMTLTPDAAAALLAHKRAQGPSPRPRRFAKARAAPSRRKKVG</sequence>
<feature type="region of interest" description="Interaction with DNA" evidence="8">
    <location>
        <begin position="178"/>
        <end position="183"/>
    </location>
</feature>
<keyword evidence="7 8" id="KW-0413">Isomerase</keyword>
<dbReference type="InterPro" id="IPR003601">
    <property type="entry name" value="Topo_IA_2"/>
</dbReference>
<feature type="region of interest" description="Disordered" evidence="9">
    <location>
        <begin position="868"/>
        <end position="895"/>
    </location>
</feature>
<dbReference type="SMART" id="SM00436">
    <property type="entry name" value="TOP1Bc"/>
    <property type="match status" value="1"/>
</dbReference>
<dbReference type="CDD" id="cd03363">
    <property type="entry name" value="TOPRIM_TopoIA_TopoI"/>
    <property type="match status" value="1"/>
</dbReference>
<comment type="subunit">
    <text evidence="8">Monomer.</text>
</comment>
<evidence type="ECO:0000259" key="11">
    <source>
        <dbReference type="PROSITE" id="PS52039"/>
    </source>
</evidence>
<dbReference type="InterPro" id="IPR025589">
    <property type="entry name" value="Toprim_C_rpt"/>
</dbReference>
<accession>A0A931M0T7</accession>
<dbReference type="Pfam" id="PF01131">
    <property type="entry name" value="Topoisom_bac"/>
    <property type="match status" value="1"/>
</dbReference>
<dbReference type="InterPro" id="IPR034149">
    <property type="entry name" value="TOPRIM_TopoI"/>
</dbReference>
<dbReference type="InterPro" id="IPR023406">
    <property type="entry name" value="Topo_IA_AS"/>
</dbReference>
<comment type="function">
    <text evidence="8">Releases the supercoiling and torsional tension of DNA, which is introduced during the DNA replication and transcription, by transiently cleaving and rejoining one strand of the DNA duplex. Introduces a single-strand break via transesterification at a target site in duplex DNA. The scissile phosphodiester is attacked by the catalytic tyrosine of the enzyme, resulting in the formation of a DNA-(5'-phosphotyrosyl)-enzyme intermediate and the expulsion of a 3'-OH DNA strand. The free DNA strand then undergoes passage around the unbroken strand, thus removing DNA supercoils. Finally, in the religation step, the DNA 3'-OH attacks the covalent intermediate to expel the active-site tyrosine and restore the DNA phosphodiester backbone.</text>
</comment>
<evidence type="ECO:0000313" key="12">
    <source>
        <dbReference type="EMBL" id="MBI1756836.1"/>
    </source>
</evidence>
<dbReference type="InterPro" id="IPR013825">
    <property type="entry name" value="Topo_IA_cen_sub2"/>
</dbReference>
<evidence type="ECO:0000256" key="2">
    <source>
        <dbReference type="ARBA" id="ARBA00009446"/>
    </source>
</evidence>
<comment type="caution">
    <text evidence="12">The sequence shown here is derived from an EMBL/GenBank/DDBJ whole genome shotgun (WGS) entry which is preliminary data.</text>
</comment>
<dbReference type="PROSITE" id="PS00396">
    <property type="entry name" value="TOPO_IA_1"/>
    <property type="match status" value="1"/>
</dbReference>
<dbReference type="Gene3D" id="1.10.460.10">
    <property type="entry name" value="Topoisomerase I, domain 2"/>
    <property type="match status" value="1"/>
</dbReference>
<dbReference type="InterPro" id="IPR013497">
    <property type="entry name" value="Topo_IA_cen"/>
</dbReference>
<dbReference type="SMART" id="SM00437">
    <property type="entry name" value="TOP1Ac"/>
    <property type="match status" value="1"/>
</dbReference>
<evidence type="ECO:0000256" key="3">
    <source>
        <dbReference type="ARBA" id="ARBA00022723"/>
    </source>
</evidence>
<keyword evidence="5 8" id="KW-0799">Topoisomerase</keyword>
<proteinExistence type="inferred from homology"/>
<dbReference type="NCBIfam" id="TIGR01051">
    <property type="entry name" value="topA_bact"/>
    <property type="match status" value="1"/>
</dbReference>
<dbReference type="InterPro" id="IPR013826">
    <property type="entry name" value="Topo_IA_cen_sub3"/>
</dbReference>
<feature type="domain" description="Toprim" evidence="10">
    <location>
        <begin position="3"/>
        <end position="128"/>
    </location>
</feature>
<dbReference type="PROSITE" id="PS52039">
    <property type="entry name" value="TOPO_IA_2"/>
    <property type="match status" value="1"/>
</dbReference>
<organism evidence="12 13">
    <name type="scientific">Fimbriimonas ginsengisoli</name>
    <dbReference type="NCBI Taxonomy" id="1005039"/>
    <lineage>
        <taxon>Bacteria</taxon>
        <taxon>Bacillati</taxon>
        <taxon>Armatimonadota</taxon>
        <taxon>Fimbriimonadia</taxon>
        <taxon>Fimbriimonadales</taxon>
        <taxon>Fimbriimonadaceae</taxon>
        <taxon>Fimbriimonas</taxon>
    </lineage>
</organism>
<dbReference type="Gene3D" id="1.10.290.10">
    <property type="entry name" value="Topoisomerase I, domain 4"/>
    <property type="match status" value="1"/>
</dbReference>
<dbReference type="GO" id="GO:0006265">
    <property type="term" value="P:DNA topological change"/>
    <property type="evidence" value="ECO:0007669"/>
    <property type="project" value="UniProtKB-UniRule"/>
</dbReference>
<feature type="site" description="Interaction with DNA" evidence="8">
    <location>
        <position position="33"/>
    </location>
</feature>
<dbReference type="InterPro" id="IPR000380">
    <property type="entry name" value="Topo_IA"/>
</dbReference>
<dbReference type="HAMAP" id="MF_00952">
    <property type="entry name" value="Topoisom_1_prok"/>
    <property type="match status" value="1"/>
</dbReference>
<evidence type="ECO:0000256" key="5">
    <source>
        <dbReference type="ARBA" id="ARBA00023029"/>
    </source>
</evidence>
<gene>
    <name evidence="8 12" type="primary">topA</name>
    <name evidence="12" type="ORF">HYR64_06995</name>
</gene>
<dbReference type="Pfam" id="PF01751">
    <property type="entry name" value="Toprim"/>
    <property type="match status" value="1"/>
</dbReference>
<evidence type="ECO:0000256" key="6">
    <source>
        <dbReference type="ARBA" id="ARBA00023125"/>
    </source>
</evidence>
<evidence type="ECO:0000256" key="7">
    <source>
        <dbReference type="ARBA" id="ARBA00023235"/>
    </source>
</evidence>
<evidence type="ECO:0000256" key="8">
    <source>
        <dbReference type="HAMAP-Rule" id="MF_00952"/>
    </source>
</evidence>
<evidence type="ECO:0000313" key="13">
    <source>
        <dbReference type="Proteomes" id="UP000727962"/>
    </source>
</evidence>
<dbReference type="EMBL" id="JACOSL010000040">
    <property type="protein sequence ID" value="MBI1756836.1"/>
    <property type="molecule type" value="Genomic_DNA"/>
</dbReference>